<evidence type="ECO:0000313" key="2">
    <source>
        <dbReference type="Proteomes" id="UP000238348"/>
    </source>
</evidence>
<dbReference type="EMBL" id="CP012673">
    <property type="protein sequence ID" value="AUX41574.1"/>
    <property type="molecule type" value="Genomic_DNA"/>
</dbReference>
<dbReference type="AlphaFoldDB" id="A0A2L0EQL1"/>
<evidence type="ECO:0000313" key="1">
    <source>
        <dbReference type="EMBL" id="AUX41574.1"/>
    </source>
</evidence>
<gene>
    <name evidence="1" type="ORF">SOCE26_029950</name>
</gene>
<name>A0A2L0EQL1_SORCE</name>
<proteinExistence type="predicted"/>
<accession>A0A2L0EQL1</accession>
<protein>
    <submittedName>
        <fullName evidence="1">Uncharacterized protein</fullName>
    </submittedName>
</protein>
<reference evidence="1 2" key="1">
    <citation type="submission" date="2015-09" db="EMBL/GenBank/DDBJ databases">
        <title>Sorangium comparison.</title>
        <authorList>
            <person name="Zaburannyi N."/>
            <person name="Bunk B."/>
            <person name="Overmann J."/>
            <person name="Mueller R."/>
        </authorList>
    </citation>
    <scope>NUCLEOTIDE SEQUENCE [LARGE SCALE GENOMIC DNA]</scope>
    <source>
        <strain evidence="1 2">So ce26</strain>
    </source>
</reference>
<dbReference type="Proteomes" id="UP000238348">
    <property type="component" value="Chromosome"/>
</dbReference>
<organism evidence="1 2">
    <name type="scientific">Sorangium cellulosum</name>
    <name type="common">Polyangium cellulosum</name>
    <dbReference type="NCBI Taxonomy" id="56"/>
    <lineage>
        <taxon>Bacteria</taxon>
        <taxon>Pseudomonadati</taxon>
        <taxon>Myxococcota</taxon>
        <taxon>Polyangia</taxon>
        <taxon>Polyangiales</taxon>
        <taxon>Polyangiaceae</taxon>
        <taxon>Sorangium</taxon>
    </lineage>
</organism>
<sequence>MSVLNTLALSSPFAISVGRFHRSVLAFEAIIPPWTPRFRKKLGA</sequence>